<gene>
    <name evidence="1" type="ORF">ENV88_03115</name>
</gene>
<comment type="caution">
    <text evidence="1">The sequence shown here is derived from an EMBL/GenBank/DDBJ whole genome shotgun (WGS) entry which is preliminary data.</text>
</comment>
<evidence type="ECO:0008006" key="2">
    <source>
        <dbReference type="Google" id="ProtNLM"/>
    </source>
</evidence>
<dbReference type="InterPro" id="IPR029057">
    <property type="entry name" value="PRTase-like"/>
</dbReference>
<reference evidence="1" key="1">
    <citation type="journal article" date="2020" name="mSystems">
        <title>Genome- and Community-Level Interaction Insights into Carbon Utilization and Element Cycling Functions of Hydrothermarchaeota in Hydrothermal Sediment.</title>
        <authorList>
            <person name="Zhou Z."/>
            <person name="Liu Y."/>
            <person name="Xu W."/>
            <person name="Pan J."/>
            <person name="Luo Z.H."/>
            <person name="Li M."/>
        </authorList>
    </citation>
    <scope>NUCLEOTIDE SEQUENCE [LARGE SCALE GENOMIC DNA]</scope>
    <source>
        <strain evidence="1">SpSt-8</strain>
    </source>
</reference>
<evidence type="ECO:0000313" key="1">
    <source>
        <dbReference type="EMBL" id="HGB25030.1"/>
    </source>
</evidence>
<dbReference type="AlphaFoldDB" id="A0A7C3SL04"/>
<proteinExistence type="predicted"/>
<organism evidence="1">
    <name type="scientific">Thermofilum pendens</name>
    <dbReference type="NCBI Taxonomy" id="2269"/>
    <lineage>
        <taxon>Archaea</taxon>
        <taxon>Thermoproteota</taxon>
        <taxon>Thermoprotei</taxon>
        <taxon>Thermofilales</taxon>
        <taxon>Thermofilaceae</taxon>
        <taxon>Thermofilum</taxon>
    </lineage>
</organism>
<protein>
    <recommendedName>
        <fullName evidence="2">Phosphoribosyltransferase</fullName>
    </recommendedName>
</protein>
<dbReference type="SUPFAM" id="SSF53271">
    <property type="entry name" value="PRTase-like"/>
    <property type="match status" value="1"/>
</dbReference>
<sequence length="351" mass="38914">MNPKKLVEETGVRTDCVQELEAVSGGTLYRAEVDVPGEVFILDTDSGLRIAAEPELVGLRLEAEALQAARAASHAISRRLAHDSVVFLHVLRASRGYMLHKALGELGRGINEVFIRVAYPEASTGSHVSRSPSVVLARAEELPKGYASLVVADTVATGRSLVSALDFLLELAVFKGARVREAHVYGFLSEVGVKRVAEFLQKEGVERVYFYALQDLTALATNEYDMPLYGPDLPSHKSGRRVTLGGVVAERTLERMLLHYFPGMDQPGDWSERQCELYNGESYERGRVGEHLERSLRALDELAEAAREYPWYGDWVERVYAKRREALLRALRERTHCYAPSLGGAPSSQSP</sequence>
<dbReference type="EMBL" id="DTIB01000072">
    <property type="protein sequence ID" value="HGB25030.1"/>
    <property type="molecule type" value="Genomic_DNA"/>
</dbReference>
<name>A0A7C3SL04_THEPE</name>
<accession>A0A7C3SL04</accession>